<dbReference type="AlphaFoldDB" id="A0A699TXN8"/>
<name>A0A699TXN8_TANCI</name>
<gene>
    <name evidence="1" type="ORF">Tci_887671</name>
</gene>
<feature type="non-terminal residue" evidence="1">
    <location>
        <position position="1"/>
    </location>
</feature>
<sequence length="70" mass="8352">AFQVTADVPEIYMQEFWASVNFIIHQSVSRLTQRRAFLTWKPSEKCCMLAPEYQINLLLICPLKRRFWTS</sequence>
<dbReference type="EMBL" id="BKCJ011288261">
    <property type="protein sequence ID" value="GFD15702.1"/>
    <property type="molecule type" value="Genomic_DNA"/>
</dbReference>
<reference evidence="1" key="1">
    <citation type="journal article" date="2019" name="Sci. Rep.">
        <title>Draft genome of Tanacetum cinerariifolium, the natural source of mosquito coil.</title>
        <authorList>
            <person name="Yamashiro T."/>
            <person name="Shiraishi A."/>
            <person name="Satake H."/>
            <person name="Nakayama K."/>
        </authorList>
    </citation>
    <scope>NUCLEOTIDE SEQUENCE</scope>
</reference>
<proteinExistence type="predicted"/>
<evidence type="ECO:0000313" key="1">
    <source>
        <dbReference type="EMBL" id="GFD15702.1"/>
    </source>
</evidence>
<accession>A0A699TXN8</accession>
<comment type="caution">
    <text evidence="1">The sequence shown here is derived from an EMBL/GenBank/DDBJ whole genome shotgun (WGS) entry which is preliminary data.</text>
</comment>
<organism evidence="1">
    <name type="scientific">Tanacetum cinerariifolium</name>
    <name type="common">Dalmatian daisy</name>
    <name type="synonym">Chrysanthemum cinerariifolium</name>
    <dbReference type="NCBI Taxonomy" id="118510"/>
    <lineage>
        <taxon>Eukaryota</taxon>
        <taxon>Viridiplantae</taxon>
        <taxon>Streptophyta</taxon>
        <taxon>Embryophyta</taxon>
        <taxon>Tracheophyta</taxon>
        <taxon>Spermatophyta</taxon>
        <taxon>Magnoliopsida</taxon>
        <taxon>eudicotyledons</taxon>
        <taxon>Gunneridae</taxon>
        <taxon>Pentapetalae</taxon>
        <taxon>asterids</taxon>
        <taxon>campanulids</taxon>
        <taxon>Asterales</taxon>
        <taxon>Asteraceae</taxon>
        <taxon>Asteroideae</taxon>
        <taxon>Anthemideae</taxon>
        <taxon>Anthemidinae</taxon>
        <taxon>Tanacetum</taxon>
    </lineage>
</organism>
<protein>
    <submittedName>
        <fullName evidence="1">Uncharacterized protein</fullName>
    </submittedName>
</protein>